<dbReference type="PANTHER" id="PTHR34136">
    <property type="match status" value="1"/>
</dbReference>
<evidence type="ECO:0000256" key="2">
    <source>
        <dbReference type="ARBA" id="ARBA00022679"/>
    </source>
</evidence>
<accession>A0ABQ5Q8A6</accession>
<dbReference type="GO" id="GO:0016740">
    <property type="term" value="F:transferase activity"/>
    <property type="evidence" value="ECO:0007669"/>
    <property type="project" value="UniProtKB-KW"/>
</dbReference>
<proteinExistence type="predicted"/>
<gene>
    <name evidence="3" type="ORF">GETHPA_21890</name>
</gene>
<dbReference type="CDD" id="cd06533">
    <property type="entry name" value="Glyco_transf_WecG_TagA"/>
    <property type="match status" value="1"/>
</dbReference>
<keyword evidence="4" id="KW-1185">Reference proteome</keyword>
<keyword evidence="2 3" id="KW-0808">Transferase</keyword>
<dbReference type="PANTHER" id="PTHR34136:SF1">
    <property type="entry name" value="UDP-N-ACETYL-D-MANNOSAMINURONIC ACID TRANSFERASE"/>
    <property type="match status" value="1"/>
</dbReference>
<dbReference type="InterPro" id="IPR004629">
    <property type="entry name" value="WecG_TagA_CpsF"/>
</dbReference>
<dbReference type="EMBL" id="BSDD01000004">
    <property type="protein sequence ID" value="GLH70656.1"/>
    <property type="molecule type" value="Genomic_DNA"/>
</dbReference>
<reference evidence="3 4" key="1">
    <citation type="journal article" date="2023" name="Antonie Van Leeuwenhoek">
        <title>Mesoterricola silvestris gen. nov., sp. nov., Mesoterricola sediminis sp. nov., Geothrix oryzae sp. nov., Geothrix edaphica sp. nov., Geothrix rubra sp. nov., and Geothrix limicola sp. nov., six novel members of Acidobacteriota isolated from soils.</title>
        <authorList>
            <person name="Itoh H."/>
            <person name="Sugisawa Y."/>
            <person name="Mise K."/>
            <person name="Xu Z."/>
            <person name="Kuniyasu M."/>
            <person name="Ushijima N."/>
            <person name="Kawano K."/>
            <person name="Kobayashi E."/>
            <person name="Shiratori Y."/>
            <person name="Masuda Y."/>
            <person name="Senoo K."/>
        </authorList>
    </citation>
    <scope>NUCLEOTIDE SEQUENCE [LARGE SCALE GENOMIC DNA]</scope>
    <source>
        <strain evidence="3 4">Red803</strain>
    </source>
</reference>
<evidence type="ECO:0000256" key="1">
    <source>
        <dbReference type="ARBA" id="ARBA00022676"/>
    </source>
</evidence>
<evidence type="ECO:0000313" key="4">
    <source>
        <dbReference type="Proteomes" id="UP001165089"/>
    </source>
</evidence>
<evidence type="ECO:0000313" key="3">
    <source>
        <dbReference type="EMBL" id="GLH70656.1"/>
    </source>
</evidence>
<keyword evidence="1" id="KW-0328">Glycosyltransferase</keyword>
<name>A0ABQ5Q8A6_9BACT</name>
<protein>
    <submittedName>
        <fullName evidence="3">UDP-N-acetyl-D-mannosaminuronic acid transferase</fullName>
    </submittedName>
</protein>
<sequence>MISNRILGMRVDPVTLEETINHILAWAVERQGRMVCAADVHLVMRHRDEADFRETMTQADLVTPDGMPLVWLLRRQGFPGQERVCGPDLTLELCGVAAEKEIPVGFYGGRPEVLQALVSNLRSQFPSLMVAYSYSPPFRPLTAAEDEAETIAINEAGVRLLFVGLGCPKQERWMAAHKGQISTVMLGVGAAFDFHAGSIRRAPSWVQRIGLEWLFRVGADPKRLAKRAFQYYPRFIWHVMTEGLKRTGNR</sequence>
<dbReference type="Pfam" id="PF03808">
    <property type="entry name" value="Glyco_tran_WecG"/>
    <property type="match status" value="1"/>
</dbReference>
<dbReference type="RefSeq" id="WP_285726092.1">
    <property type="nucleotide sequence ID" value="NZ_BSDD01000004.1"/>
</dbReference>
<dbReference type="Proteomes" id="UP001165089">
    <property type="component" value="Unassembled WGS sequence"/>
</dbReference>
<dbReference type="NCBIfam" id="TIGR00696">
    <property type="entry name" value="wecG_tagA_cpsF"/>
    <property type="match status" value="1"/>
</dbReference>
<organism evidence="3 4">
    <name type="scientific">Geothrix rubra</name>
    <dbReference type="NCBI Taxonomy" id="2927977"/>
    <lineage>
        <taxon>Bacteria</taxon>
        <taxon>Pseudomonadati</taxon>
        <taxon>Acidobacteriota</taxon>
        <taxon>Holophagae</taxon>
        <taxon>Holophagales</taxon>
        <taxon>Holophagaceae</taxon>
        <taxon>Geothrix</taxon>
    </lineage>
</organism>
<comment type="caution">
    <text evidence="3">The sequence shown here is derived from an EMBL/GenBank/DDBJ whole genome shotgun (WGS) entry which is preliminary data.</text>
</comment>